<keyword evidence="1" id="KW-0175">Coiled coil</keyword>
<evidence type="ECO:0000256" key="1">
    <source>
        <dbReference type="SAM" id="Coils"/>
    </source>
</evidence>
<name>A0ABR1JY14_9AGAR</name>
<evidence type="ECO:0000313" key="4">
    <source>
        <dbReference type="Proteomes" id="UP001498398"/>
    </source>
</evidence>
<dbReference type="Gene3D" id="1.20.1280.50">
    <property type="match status" value="1"/>
</dbReference>
<keyword evidence="4" id="KW-1185">Reference proteome</keyword>
<accession>A0ABR1JY14</accession>
<gene>
    <name evidence="3" type="ORF">VKT23_003553</name>
</gene>
<dbReference type="SUPFAM" id="SSF52047">
    <property type="entry name" value="RNI-like"/>
    <property type="match status" value="1"/>
</dbReference>
<comment type="caution">
    <text evidence="3">The sequence shown here is derived from an EMBL/GenBank/DDBJ whole genome shotgun (WGS) entry which is preliminary data.</text>
</comment>
<organism evidence="3 4">
    <name type="scientific">Marasmiellus scandens</name>
    <dbReference type="NCBI Taxonomy" id="2682957"/>
    <lineage>
        <taxon>Eukaryota</taxon>
        <taxon>Fungi</taxon>
        <taxon>Dikarya</taxon>
        <taxon>Basidiomycota</taxon>
        <taxon>Agaricomycotina</taxon>
        <taxon>Agaricomycetes</taxon>
        <taxon>Agaricomycetidae</taxon>
        <taxon>Agaricales</taxon>
        <taxon>Marasmiineae</taxon>
        <taxon>Omphalotaceae</taxon>
        <taxon>Marasmiellus</taxon>
    </lineage>
</organism>
<proteinExistence type="predicted"/>
<dbReference type="Pfam" id="PF12937">
    <property type="entry name" value="F-box-like"/>
    <property type="match status" value="1"/>
</dbReference>
<evidence type="ECO:0000313" key="3">
    <source>
        <dbReference type="EMBL" id="KAK7469060.1"/>
    </source>
</evidence>
<dbReference type="EMBL" id="JBANRG010000003">
    <property type="protein sequence ID" value="KAK7469060.1"/>
    <property type="molecule type" value="Genomic_DNA"/>
</dbReference>
<feature type="coiled-coil region" evidence="1">
    <location>
        <begin position="48"/>
        <end position="96"/>
    </location>
</feature>
<dbReference type="InterPro" id="IPR001810">
    <property type="entry name" value="F-box_dom"/>
</dbReference>
<evidence type="ECO:0000259" key="2">
    <source>
        <dbReference type="Pfam" id="PF12937"/>
    </source>
</evidence>
<sequence length="484" mass="54674">MDPAVKSQMQSIPLCSRCNHTLDTIERVCPPTIHIQLRSMYQPSETEATRVKNAIDDIENDLDRFDAEIASLTKTLDELKRRKEELMSVRDNFRALTAPVRKLPTEILLDIFSLLCVNRPGLSIVTVNGENVVSLPTLELARTCSHWRNITLSHPILWSNIAIDLAPRTSNVKDLLNLYFVRSRPALLSLSVTAFRLNGVSDDEDTDGSYMEWLPSSSWRLFRSLLDEMPRWYRVSLDLNRSIYELVDSGAYDFEVAMNCHVPSVKHLRLVCGSEWGTQAELVNRFANKLTSAVSLQTLEISGFDISSSIPFGQLTQANLVCHSADKLRGFICSRSHLQTLEISDAFTRTRDVACPIKADSIKCISVSFRWLQLAGMCDMLCLLDAPNLRSLSLYLPGLYAKADFQTMVLKSLKAMVNRSASSLCELTLNGFLLSDEGLIELLPFVPHLQKMILIMDEYYHRIATQTFFSVYIDTCNLRASSRT</sequence>
<dbReference type="Proteomes" id="UP001498398">
    <property type="component" value="Unassembled WGS sequence"/>
</dbReference>
<reference evidence="3 4" key="1">
    <citation type="submission" date="2024-01" db="EMBL/GenBank/DDBJ databases">
        <title>A draft genome for the cacao thread blight pathogen Marasmiellus scandens.</title>
        <authorList>
            <person name="Baruah I.K."/>
            <person name="Leung J."/>
            <person name="Bukari Y."/>
            <person name="Amoako-Attah I."/>
            <person name="Meinhardt L.W."/>
            <person name="Bailey B.A."/>
            <person name="Cohen S.P."/>
        </authorList>
    </citation>
    <scope>NUCLEOTIDE SEQUENCE [LARGE SCALE GENOMIC DNA]</scope>
    <source>
        <strain evidence="3 4">GH-19</strain>
    </source>
</reference>
<protein>
    <recommendedName>
        <fullName evidence="2">F-box domain-containing protein</fullName>
    </recommendedName>
</protein>
<dbReference type="InterPro" id="IPR032675">
    <property type="entry name" value="LRR_dom_sf"/>
</dbReference>
<feature type="domain" description="F-box" evidence="2">
    <location>
        <begin position="102"/>
        <end position="162"/>
    </location>
</feature>
<dbReference type="Gene3D" id="3.80.10.10">
    <property type="entry name" value="Ribonuclease Inhibitor"/>
    <property type="match status" value="1"/>
</dbReference>